<name>A0A813IST1_POLGL</name>
<dbReference type="EMBL" id="CAJNNW010014984">
    <property type="protein sequence ID" value="CAE8657182.1"/>
    <property type="molecule type" value="Genomic_DNA"/>
</dbReference>
<feature type="non-terminal residue" evidence="1">
    <location>
        <position position="142"/>
    </location>
</feature>
<evidence type="ECO:0000313" key="2">
    <source>
        <dbReference type="Proteomes" id="UP000626109"/>
    </source>
</evidence>
<reference evidence="1" key="1">
    <citation type="submission" date="2021-02" db="EMBL/GenBank/DDBJ databases">
        <authorList>
            <person name="Dougan E. K."/>
            <person name="Rhodes N."/>
            <person name="Thang M."/>
            <person name="Chan C."/>
        </authorList>
    </citation>
    <scope>NUCLEOTIDE SEQUENCE</scope>
</reference>
<accession>A0A813IST1</accession>
<feature type="non-terminal residue" evidence="1">
    <location>
        <position position="1"/>
    </location>
</feature>
<gene>
    <name evidence="1" type="ORF">PGLA2088_LOCUS12665</name>
</gene>
<dbReference type="AlphaFoldDB" id="A0A813IST1"/>
<organism evidence="1 2">
    <name type="scientific">Polarella glacialis</name>
    <name type="common">Dinoflagellate</name>
    <dbReference type="NCBI Taxonomy" id="89957"/>
    <lineage>
        <taxon>Eukaryota</taxon>
        <taxon>Sar</taxon>
        <taxon>Alveolata</taxon>
        <taxon>Dinophyceae</taxon>
        <taxon>Suessiales</taxon>
        <taxon>Suessiaceae</taxon>
        <taxon>Polarella</taxon>
    </lineage>
</organism>
<protein>
    <submittedName>
        <fullName evidence="1">Uncharacterized protein</fullName>
    </submittedName>
</protein>
<comment type="caution">
    <text evidence="1">The sequence shown here is derived from an EMBL/GenBank/DDBJ whole genome shotgun (WGS) entry which is preliminary data.</text>
</comment>
<sequence length="142" mass="15124">ATAARDAGDLVRAEASLRSAAKVLLAGGKSRTAPSPFARAAAYELALLLSLTGRHKEADEVSHQLGFLYKLAPSILDGTAHTRASSKGAKDIVATFDGALPADLLEPLQKAFAPSSPFWEEHGYPTQQFFSYNQSLLPTAKR</sequence>
<dbReference type="Proteomes" id="UP000626109">
    <property type="component" value="Unassembled WGS sequence"/>
</dbReference>
<proteinExistence type="predicted"/>
<evidence type="ECO:0000313" key="1">
    <source>
        <dbReference type="EMBL" id="CAE8657182.1"/>
    </source>
</evidence>